<evidence type="ECO:0000256" key="1">
    <source>
        <dbReference type="SAM" id="MobiDB-lite"/>
    </source>
</evidence>
<dbReference type="PANTHER" id="PTHR28535">
    <property type="entry name" value="ZINC FINGER GRF-TYPE CONTAINING 1"/>
    <property type="match status" value="1"/>
</dbReference>
<feature type="compositionally biased region" description="Basic and acidic residues" evidence="1">
    <location>
        <begin position="178"/>
        <end position="188"/>
    </location>
</feature>
<name>A0A9W4HLH3_PENOL</name>
<feature type="region of interest" description="Disordered" evidence="1">
    <location>
        <begin position="97"/>
        <end position="606"/>
    </location>
</feature>
<gene>
    <name evidence="3" type="ORF">POLS_LOCUS3369</name>
</gene>
<dbReference type="OrthoDB" id="6513042at2759"/>
<accession>A0A9W4HLH3</accession>
<evidence type="ECO:0000313" key="4">
    <source>
        <dbReference type="Proteomes" id="UP001153618"/>
    </source>
</evidence>
<dbReference type="EMBL" id="CAJVOS010000016">
    <property type="protein sequence ID" value="CAG8054761.1"/>
    <property type="molecule type" value="Genomic_DNA"/>
</dbReference>
<feature type="domain" description="5'-3' DNA helicase ZGRF1-like N-terminal" evidence="2">
    <location>
        <begin position="11"/>
        <end position="90"/>
    </location>
</feature>
<feature type="region of interest" description="Disordered" evidence="1">
    <location>
        <begin position="623"/>
        <end position="644"/>
    </location>
</feature>
<feature type="compositionally biased region" description="Pro residues" evidence="1">
    <location>
        <begin position="408"/>
        <end position="419"/>
    </location>
</feature>
<organism evidence="3 4">
    <name type="scientific">Penicillium olsonii</name>
    <dbReference type="NCBI Taxonomy" id="99116"/>
    <lineage>
        <taxon>Eukaryota</taxon>
        <taxon>Fungi</taxon>
        <taxon>Dikarya</taxon>
        <taxon>Ascomycota</taxon>
        <taxon>Pezizomycotina</taxon>
        <taxon>Eurotiomycetes</taxon>
        <taxon>Eurotiomycetidae</taxon>
        <taxon>Eurotiales</taxon>
        <taxon>Aspergillaceae</taxon>
        <taxon>Penicillium</taxon>
    </lineage>
</organism>
<evidence type="ECO:0000259" key="2">
    <source>
        <dbReference type="Pfam" id="PF10382"/>
    </source>
</evidence>
<protein>
    <recommendedName>
        <fullName evidence="2">5'-3' DNA helicase ZGRF1-like N-terminal domain-containing protein</fullName>
    </recommendedName>
</protein>
<feature type="compositionally biased region" description="Acidic residues" evidence="1">
    <location>
        <begin position="635"/>
        <end position="644"/>
    </location>
</feature>
<feature type="compositionally biased region" description="Polar residues" evidence="1">
    <location>
        <begin position="530"/>
        <end position="551"/>
    </location>
</feature>
<keyword evidence="4" id="KW-1185">Reference proteome</keyword>
<dbReference type="InterPro" id="IPR052800">
    <property type="entry name" value="DNA_Repair_Helicase_ZGRF1"/>
</dbReference>
<feature type="compositionally biased region" description="Polar residues" evidence="1">
    <location>
        <begin position="100"/>
        <end position="135"/>
    </location>
</feature>
<feature type="compositionally biased region" description="Pro residues" evidence="1">
    <location>
        <begin position="342"/>
        <end position="355"/>
    </location>
</feature>
<feature type="compositionally biased region" description="Basic and acidic residues" evidence="1">
    <location>
        <begin position="517"/>
        <end position="529"/>
    </location>
</feature>
<dbReference type="GO" id="GO:0005634">
    <property type="term" value="C:nucleus"/>
    <property type="evidence" value="ECO:0007669"/>
    <property type="project" value="TreeGrafter"/>
</dbReference>
<feature type="compositionally biased region" description="Polar residues" evidence="1">
    <location>
        <begin position="189"/>
        <end position="211"/>
    </location>
</feature>
<dbReference type="GO" id="GO:0006302">
    <property type="term" value="P:double-strand break repair"/>
    <property type="evidence" value="ECO:0007669"/>
    <property type="project" value="TreeGrafter"/>
</dbReference>
<reference evidence="3" key="1">
    <citation type="submission" date="2021-07" db="EMBL/GenBank/DDBJ databases">
        <authorList>
            <person name="Branca A.L. A."/>
        </authorList>
    </citation>
    <scope>NUCLEOTIDE SEQUENCE</scope>
</reference>
<comment type="caution">
    <text evidence="3">The sequence shown here is derived from an EMBL/GenBank/DDBJ whole genome shotgun (WGS) entry which is preliminary data.</text>
</comment>
<dbReference type="Proteomes" id="UP001153618">
    <property type="component" value="Unassembled WGS sequence"/>
</dbReference>
<evidence type="ECO:0000313" key="3">
    <source>
        <dbReference type="EMBL" id="CAG8054761.1"/>
    </source>
</evidence>
<feature type="compositionally biased region" description="Polar residues" evidence="1">
    <location>
        <begin position="257"/>
        <end position="272"/>
    </location>
</feature>
<dbReference type="InterPro" id="IPR018838">
    <property type="entry name" value="ZGRF1-like_N"/>
</dbReference>
<dbReference type="AlphaFoldDB" id="A0A9W4HLH3"/>
<sequence>MSTPIISAKISFRCLYTHDLRRKSKRWHDGHLRYHKHNKRVMVYDDRGNFIGDHHWRSSDEVQDGDEMELENKGVLIEVCENMGTTETDITALYDKKRSSQGSPQNSHLGSQAPRSSTATSTPRYAGSSQSSRSLNDLLGIKKNPAQPFASPYEQRNPTQPAPQPTPQAVEQRAPKRQKVDQPTDENSRTQSSVIDLTESASRKNSTTGINPVTKRAARTAEAPAIPTLASHQQRPAPSKPAPLNRSDPPRPLGRSISASSEVNSSLPSPQNLTRPSTRPLLSSSPLSSASTPAAPIHTRRPPGVLPSPISAITVDKEVTVPQEATRVDAQPQSRGNRPKDPPPNPTRPQRPIPPLARGSIPVTPNVPVTQSTAEKAVPSEGPRDGQIPTSNQPTVGQRGEAQGTRPPTQPPKRPPAPKISPLTSNAPTRPLSGELPSAASNSEQPTEVADVPAPRNMAPPSRPLPGKSSENPPRILRMGSGKPRKKLMYSALLPDASRTPSPTASNSLPASGKQRPAPEPKKPEKATDSVDSANSTPNDEFMPSSSTQSIFDEILDVSGPRPSNGALNGRRSTNAPLRKSLSDPSALPGGRNRTATSVNTIPIIEERKEQGPWTVEALDLFDFWPPGRPKPNEGNEDTLDDSP</sequence>
<feature type="compositionally biased region" description="Low complexity" evidence="1">
    <location>
        <begin position="273"/>
        <end position="296"/>
    </location>
</feature>
<dbReference type="PANTHER" id="PTHR28535:SF1">
    <property type="entry name" value="PROTEIN ZGRF1"/>
    <property type="match status" value="1"/>
</dbReference>
<dbReference type="GO" id="GO:0035861">
    <property type="term" value="C:site of double-strand break"/>
    <property type="evidence" value="ECO:0007669"/>
    <property type="project" value="TreeGrafter"/>
</dbReference>
<dbReference type="Pfam" id="PF10382">
    <property type="entry name" value="ZGRF1-like_N"/>
    <property type="match status" value="1"/>
</dbReference>
<feature type="compositionally biased region" description="Polar residues" evidence="1">
    <location>
        <begin position="499"/>
        <end position="510"/>
    </location>
</feature>
<proteinExistence type="predicted"/>